<dbReference type="Gene3D" id="3.40.50.1820">
    <property type="entry name" value="alpha/beta hydrolase"/>
    <property type="match status" value="1"/>
</dbReference>
<sequence>MNLWTANSVYAQTDPDAKAVARVQGQAVSPPAHRVTDMARTKLTVTGTPVGDVELAVVSPVGSARRDPLPLLVAHDGPEYSRRAHLVSRLRSATADGRVPPTRVVLLEPGPRNERYAANPLWAEALAEHVLPRVHTAYATDGKPALMGASLGALASLQAEWLHPGTFGALFLQSGSFFRKRVDDEEDFEFWDRVTAFVTGVRRARRRRTDAHLVLTCGTDEGNLANNRQMAHTLARSGNRVSFSELPGRHDWRSWEAAFDPLLLTLLQGSGSPGSSSRRGT</sequence>
<dbReference type="Pfam" id="PF00756">
    <property type="entry name" value="Esterase"/>
    <property type="match status" value="1"/>
</dbReference>
<evidence type="ECO:0008006" key="3">
    <source>
        <dbReference type="Google" id="ProtNLM"/>
    </source>
</evidence>
<protein>
    <recommendedName>
        <fullName evidence="3">Esterase</fullName>
    </recommendedName>
</protein>
<evidence type="ECO:0000313" key="2">
    <source>
        <dbReference type="Proteomes" id="UP001500730"/>
    </source>
</evidence>
<name>A0ABP5ZLK7_9MICO</name>
<accession>A0ABP5ZLK7</accession>
<dbReference type="InterPro" id="IPR050583">
    <property type="entry name" value="Mycobacterial_A85_antigen"/>
</dbReference>
<dbReference type="PANTHER" id="PTHR48098:SF3">
    <property type="entry name" value="IRON(III) ENTEROBACTIN ESTERASE"/>
    <property type="match status" value="1"/>
</dbReference>
<reference evidence="2" key="1">
    <citation type="journal article" date="2019" name="Int. J. Syst. Evol. Microbiol.">
        <title>The Global Catalogue of Microorganisms (GCM) 10K type strain sequencing project: providing services to taxonomists for standard genome sequencing and annotation.</title>
        <authorList>
            <consortium name="The Broad Institute Genomics Platform"/>
            <consortium name="The Broad Institute Genome Sequencing Center for Infectious Disease"/>
            <person name="Wu L."/>
            <person name="Ma J."/>
        </authorList>
    </citation>
    <scope>NUCLEOTIDE SEQUENCE [LARGE SCALE GENOMIC DNA]</scope>
    <source>
        <strain evidence="2">JCM 16259</strain>
    </source>
</reference>
<dbReference type="SUPFAM" id="SSF53474">
    <property type="entry name" value="alpha/beta-Hydrolases"/>
    <property type="match status" value="1"/>
</dbReference>
<gene>
    <name evidence="1" type="ORF">GCM10009858_41750</name>
</gene>
<evidence type="ECO:0000313" key="1">
    <source>
        <dbReference type="EMBL" id="GAA2499042.1"/>
    </source>
</evidence>
<dbReference type="EMBL" id="BAAARE010000025">
    <property type="protein sequence ID" value="GAA2499042.1"/>
    <property type="molecule type" value="Genomic_DNA"/>
</dbReference>
<dbReference type="InterPro" id="IPR029058">
    <property type="entry name" value="AB_hydrolase_fold"/>
</dbReference>
<keyword evidence="2" id="KW-1185">Reference proteome</keyword>
<dbReference type="Proteomes" id="UP001500730">
    <property type="component" value="Unassembled WGS sequence"/>
</dbReference>
<dbReference type="PANTHER" id="PTHR48098">
    <property type="entry name" value="ENTEROCHELIN ESTERASE-RELATED"/>
    <property type="match status" value="1"/>
</dbReference>
<comment type="caution">
    <text evidence="1">The sequence shown here is derived from an EMBL/GenBank/DDBJ whole genome shotgun (WGS) entry which is preliminary data.</text>
</comment>
<dbReference type="InterPro" id="IPR000801">
    <property type="entry name" value="Esterase-like"/>
</dbReference>
<organism evidence="1 2">
    <name type="scientific">Terrabacter carboxydivorans</name>
    <dbReference type="NCBI Taxonomy" id="619730"/>
    <lineage>
        <taxon>Bacteria</taxon>
        <taxon>Bacillati</taxon>
        <taxon>Actinomycetota</taxon>
        <taxon>Actinomycetes</taxon>
        <taxon>Micrococcales</taxon>
        <taxon>Intrasporangiaceae</taxon>
        <taxon>Terrabacter</taxon>
    </lineage>
</organism>
<proteinExistence type="predicted"/>